<dbReference type="Gene3D" id="3.40.190.10">
    <property type="entry name" value="Periplasmic binding protein-like II"/>
    <property type="match status" value="1"/>
</dbReference>
<dbReference type="Pfam" id="PF00497">
    <property type="entry name" value="SBP_bac_3"/>
    <property type="match status" value="1"/>
</dbReference>
<keyword evidence="4" id="KW-1185">Reference proteome</keyword>
<name>A0ABV9SZU2_9BACT</name>
<evidence type="ECO:0000259" key="2">
    <source>
        <dbReference type="Pfam" id="PF00497"/>
    </source>
</evidence>
<accession>A0ABV9SZU2</accession>
<dbReference type="InterPro" id="IPR001638">
    <property type="entry name" value="Solute-binding_3/MltF_N"/>
</dbReference>
<evidence type="ECO:0000313" key="3">
    <source>
        <dbReference type="EMBL" id="MFC4871953.1"/>
    </source>
</evidence>
<reference evidence="4" key="1">
    <citation type="journal article" date="2019" name="Int. J. Syst. Evol. Microbiol.">
        <title>The Global Catalogue of Microorganisms (GCM) 10K type strain sequencing project: providing services to taxonomists for standard genome sequencing and annotation.</title>
        <authorList>
            <consortium name="The Broad Institute Genomics Platform"/>
            <consortium name="The Broad Institute Genome Sequencing Center for Infectious Disease"/>
            <person name="Wu L."/>
            <person name="Ma J."/>
        </authorList>
    </citation>
    <scope>NUCLEOTIDE SEQUENCE [LARGE SCALE GENOMIC DNA]</scope>
    <source>
        <strain evidence="4">CGMCC 4.7466</strain>
    </source>
</reference>
<keyword evidence="1" id="KW-0732">Signal</keyword>
<evidence type="ECO:0000256" key="1">
    <source>
        <dbReference type="ARBA" id="ARBA00022729"/>
    </source>
</evidence>
<dbReference type="RefSeq" id="WP_377063906.1">
    <property type="nucleotide sequence ID" value="NZ_JBHSJJ010000004.1"/>
</dbReference>
<organism evidence="3 4">
    <name type="scientific">Negadavirga shengliensis</name>
    <dbReference type="NCBI Taxonomy" id="1389218"/>
    <lineage>
        <taxon>Bacteria</taxon>
        <taxon>Pseudomonadati</taxon>
        <taxon>Bacteroidota</taxon>
        <taxon>Cytophagia</taxon>
        <taxon>Cytophagales</taxon>
        <taxon>Cyclobacteriaceae</taxon>
        <taxon>Negadavirga</taxon>
    </lineage>
</organism>
<proteinExistence type="predicted"/>
<gene>
    <name evidence="3" type="ORF">ACFPFU_09660</name>
</gene>
<evidence type="ECO:0000313" key="4">
    <source>
        <dbReference type="Proteomes" id="UP001595818"/>
    </source>
</evidence>
<comment type="caution">
    <text evidence="3">The sequence shown here is derived from an EMBL/GenBank/DDBJ whole genome shotgun (WGS) entry which is preliminary data.</text>
</comment>
<dbReference type="EMBL" id="JBHSJJ010000004">
    <property type="protein sequence ID" value="MFC4871953.1"/>
    <property type="molecule type" value="Genomic_DNA"/>
</dbReference>
<dbReference type="SUPFAM" id="SSF53850">
    <property type="entry name" value="Periplasmic binding protein-like II"/>
    <property type="match status" value="1"/>
</dbReference>
<feature type="domain" description="Solute-binding protein family 3/N-terminal" evidence="2">
    <location>
        <begin position="36"/>
        <end position="119"/>
    </location>
</feature>
<protein>
    <submittedName>
        <fullName evidence="3">Transporter substrate-binding domain-containing protein</fullName>
    </submittedName>
</protein>
<sequence length="152" mass="17403">MLGFLVFWVVPFILIGCENFPKDPENTLKKVHNGTLRVGYSENPPWVVETDNIPIGIEPELVKDFAKSLNAEIEWINDTEQNLFDDLGKKKLHLVVAGITSDTPWKKKVGLTRPFAKRGKKKQVMAVIQGENAFIVQLERFLYQQKKEIIQP</sequence>
<dbReference type="PANTHER" id="PTHR35936">
    <property type="entry name" value="MEMBRANE-BOUND LYTIC MUREIN TRANSGLYCOSYLASE F"/>
    <property type="match status" value="1"/>
</dbReference>
<dbReference type="Proteomes" id="UP001595818">
    <property type="component" value="Unassembled WGS sequence"/>
</dbReference>